<reference evidence="2" key="1">
    <citation type="submission" date="2018-11" db="EMBL/GenBank/DDBJ databases">
        <authorList>
            <person name="Alioto T."/>
            <person name="Alioto T."/>
        </authorList>
    </citation>
    <scope>NUCLEOTIDE SEQUENCE</scope>
</reference>
<gene>
    <name evidence="2" type="ORF">MGAL_10B061846</name>
</gene>
<dbReference type="AlphaFoldDB" id="A0A8B6HGV0"/>
<sequence length="193" mass="21313">MADQEKILQAAKAEIESAMNKAFENVAGGNAAESEESSEEKPKDYVEPIQDPYGKAIKYLEKHNVMQLFQVSSGDYTHRVFAVPSGSRVEKPEIVDKITWADWTSVVSPSTWNLAKGFSKMLIVNCGSTCLTMVNALATGDDFVYSSCLISHARKSMLSVRSMEAILLMLPMSDLQQMINILLVPEEMIAGKK</sequence>
<dbReference type="Gene3D" id="2.130.10.10">
    <property type="entry name" value="YVTN repeat-like/Quinoprotein amine dehydrogenase"/>
    <property type="match status" value="1"/>
</dbReference>
<proteinExistence type="predicted"/>
<dbReference type="EMBL" id="UYJE01010041">
    <property type="protein sequence ID" value="VDI79207.1"/>
    <property type="molecule type" value="Genomic_DNA"/>
</dbReference>
<dbReference type="OrthoDB" id="522106at2759"/>
<keyword evidence="3" id="KW-1185">Reference proteome</keyword>
<dbReference type="InterPro" id="IPR015943">
    <property type="entry name" value="WD40/YVTN_repeat-like_dom_sf"/>
</dbReference>
<organism evidence="2 3">
    <name type="scientific">Mytilus galloprovincialis</name>
    <name type="common">Mediterranean mussel</name>
    <dbReference type="NCBI Taxonomy" id="29158"/>
    <lineage>
        <taxon>Eukaryota</taxon>
        <taxon>Metazoa</taxon>
        <taxon>Spiralia</taxon>
        <taxon>Lophotrochozoa</taxon>
        <taxon>Mollusca</taxon>
        <taxon>Bivalvia</taxon>
        <taxon>Autobranchia</taxon>
        <taxon>Pteriomorphia</taxon>
        <taxon>Mytilida</taxon>
        <taxon>Mytiloidea</taxon>
        <taxon>Mytilidae</taxon>
        <taxon>Mytilinae</taxon>
        <taxon>Mytilus</taxon>
    </lineage>
</organism>
<evidence type="ECO:0000256" key="1">
    <source>
        <dbReference type="SAM" id="MobiDB-lite"/>
    </source>
</evidence>
<dbReference type="Proteomes" id="UP000596742">
    <property type="component" value="Unassembled WGS sequence"/>
</dbReference>
<feature type="region of interest" description="Disordered" evidence="1">
    <location>
        <begin position="26"/>
        <end position="46"/>
    </location>
</feature>
<name>A0A8B6HGV0_MYTGA</name>
<evidence type="ECO:0000313" key="2">
    <source>
        <dbReference type="EMBL" id="VDI79207.1"/>
    </source>
</evidence>
<accession>A0A8B6HGV0</accession>
<comment type="caution">
    <text evidence="2">The sequence shown here is derived from an EMBL/GenBank/DDBJ whole genome shotgun (WGS) entry which is preliminary data.</text>
</comment>
<evidence type="ECO:0000313" key="3">
    <source>
        <dbReference type="Proteomes" id="UP000596742"/>
    </source>
</evidence>
<protein>
    <submittedName>
        <fullName evidence="2">Uncharacterized protein</fullName>
    </submittedName>
</protein>